<keyword evidence="4 5" id="KW-0472">Membrane</keyword>
<feature type="transmembrane region" description="Helical" evidence="5">
    <location>
        <begin position="310"/>
        <end position="328"/>
    </location>
</feature>
<dbReference type="Gene3D" id="3.80.10.10">
    <property type="entry name" value="Ribonuclease Inhibitor"/>
    <property type="match status" value="1"/>
</dbReference>
<keyword evidence="7" id="KW-1185">Reference proteome</keyword>
<protein>
    <submittedName>
        <fullName evidence="6">Hemolysin-like protein</fullName>
    </submittedName>
</protein>
<dbReference type="SUPFAM" id="SSF52047">
    <property type="entry name" value="RNI-like"/>
    <property type="match status" value="1"/>
</dbReference>
<comment type="subcellular location">
    <subcellularLocation>
        <location evidence="1">Membrane</location>
        <topology evidence="1">Multi-pass membrane protein</topology>
    </subcellularLocation>
</comment>
<evidence type="ECO:0000256" key="4">
    <source>
        <dbReference type="ARBA" id="ARBA00023136"/>
    </source>
</evidence>
<organism evidence="6 7">
    <name type="scientific">Aureococcus anophagefferens</name>
    <name type="common">Harmful bloom alga</name>
    <dbReference type="NCBI Taxonomy" id="44056"/>
    <lineage>
        <taxon>Eukaryota</taxon>
        <taxon>Sar</taxon>
        <taxon>Stramenopiles</taxon>
        <taxon>Ochrophyta</taxon>
        <taxon>Pelagophyceae</taxon>
        <taxon>Pelagomonadales</taxon>
        <taxon>Pelagomonadaceae</taxon>
        <taxon>Aureococcus</taxon>
    </lineage>
</organism>
<proteinExistence type="predicted"/>
<evidence type="ECO:0000256" key="1">
    <source>
        <dbReference type="ARBA" id="ARBA00004141"/>
    </source>
</evidence>
<evidence type="ECO:0000256" key="5">
    <source>
        <dbReference type="SAM" id="Phobius"/>
    </source>
</evidence>
<evidence type="ECO:0000313" key="7">
    <source>
        <dbReference type="Proteomes" id="UP001363151"/>
    </source>
</evidence>
<feature type="transmembrane region" description="Helical" evidence="5">
    <location>
        <begin position="238"/>
        <end position="257"/>
    </location>
</feature>
<dbReference type="PANTHER" id="PTHR20855:SF3">
    <property type="entry name" value="LD03007P"/>
    <property type="match status" value="1"/>
</dbReference>
<dbReference type="InterPro" id="IPR032675">
    <property type="entry name" value="LRR_dom_sf"/>
</dbReference>
<name>A0ABR1G2Y4_AURAN</name>
<evidence type="ECO:0000256" key="3">
    <source>
        <dbReference type="ARBA" id="ARBA00022989"/>
    </source>
</evidence>
<dbReference type="PANTHER" id="PTHR20855">
    <property type="entry name" value="ADIPOR/PROGESTIN RECEPTOR-RELATED"/>
    <property type="match status" value="1"/>
</dbReference>
<keyword evidence="2 5" id="KW-0812">Transmembrane</keyword>
<feature type="transmembrane region" description="Helical" evidence="5">
    <location>
        <begin position="399"/>
        <end position="417"/>
    </location>
</feature>
<feature type="transmembrane region" description="Helical" evidence="5">
    <location>
        <begin position="269"/>
        <end position="290"/>
    </location>
</feature>
<dbReference type="Proteomes" id="UP001363151">
    <property type="component" value="Unassembled WGS sequence"/>
</dbReference>
<reference evidence="6 7" key="1">
    <citation type="submission" date="2024-03" db="EMBL/GenBank/DDBJ databases">
        <title>Aureococcus anophagefferens CCMP1851 and Kratosvirus quantuckense: Draft genome of a second virus-susceptible host strain in the model system.</title>
        <authorList>
            <person name="Chase E."/>
            <person name="Truchon A.R."/>
            <person name="Schepens W."/>
            <person name="Wilhelm S.W."/>
        </authorList>
    </citation>
    <scope>NUCLEOTIDE SEQUENCE [LARGE SCALE GENOMIC DNA]</scope>
    <source>
        <strain evidence="6 7">CCMP1851</strain>
    </source>
</reference>
<comment type="caution">
    <text evidence="6">The sequence shown here is derived from an EMBL/GenBank/DDBJ whole genome shotgun (WGS) entry which is preliminary data.</text>
</comment>
<evidence type="ECO:0000256" key="2">
    <source>
        <dbReference type="ARBA" id="ARBA00022692"/>
    </source>
</evidence>
<feature type="transmembrane region" description="Helical" evidence="5">
    <location>
        <begin position="429"/>
        <end position="450"/>
    </location>
</feature>
<accession>A0ABR1G2Y4</accession>
<dbReference type="Pfam" id="PF03006">
    <property type="entry name" value="HlyIII"/>
    <property type="match status" value="1"/>
</dbReference>
<gene>
    <name evidence="6" type="ORF">SO694_00016243</name>
</gene>
<dbReference type="InterPro" id="IPR004254">
    <property type="entry name" value="AdipoR/HlyIII-related"/>
</dbReference>
<keyword evidence="3 5" id="KW-1133">Transmembrane helix</keyword>
<feature type="transmembrane region" description="Helical" evidence="5">
    <location>
        <begin position="371"/>
        <end position="392"/>
    </location>
</feature>
<sequence length="481" mass="51393">MAANCASCAGDWAFDPTKPRKEHKDCDWLHGAGAGADVPLNDSATAYLASCDALRTESDAGVLTCLLTRDDVLRPTRSFGDGGMLPLARALARVSHVVALDLSGVKSPSGANWKLLGVALRQMASTERLLLRRCGMRGVDLENVLSGGLLMAPKSAVAELVLSDNPLGHDVAGGYSTGKLAARELTRLCGDAKRFGPLSKLDVSRCLLPPEAVVAVRAAAEAAGVRHPIGGNCPREELLNGLTHGLGIIFAFFGGLMMMRRANATNDMATVLGCGVFCIAMNALYLISTLYHSLHKFNRVGSVFAALDHAAIYVLIAGTYTPFVTITLRSSATAFWILAAEWAATCNGVYLCVYTPLWSEANQRRVKTFELVLYVAMGWLVTIVKDDLAAALDPRGVRLVVYGGLFYTGGIVFFSTANTCETRYVLHALWHLCVLAATICHFFAIFYYVLPEVPLSPHVDSLGVLVGPAPYATAARLPGQA</sequence>
<dbReference type="EMBL" id="JBBJCI010000141">
    <property type="protein sequence ID" value="KAK7242655.1"/>
    <property type="molecule type" value="Genomic_DNA"/>
</dbReference>
<evidence type="ECO:0000313" key="6">
    <source>
        <dbReference type="EMBL" id="KAK7242655.1"/>
    </source>
</evidence>
<feature type="transmembrane region" description="Helical" evidence="5">
    <location>
        <begin position="335"/>
        <end position="359"/>
    </location>
</feature>